<evidence type="ECO:0000313" key="2">
    <source>
        <dbReference type="EMBL" id="ALN58384.1"/>
    </source>
</evidence>
<dbReference type="Proteomes" id="UP000061569">
    <property type="component" value="Chromosome"/>
</dbReference>
<gene>
    <name evidence="2" type="ORF">GLE_3037</name>
</gene>
<dbReference type="STRING" id="69.GLE_3037"/>
<feature type="region of interest" description="Disordered" evidence="1">
    <location>
        <begin position="1"/>
        <end position="26"/>
    </location>
</feature>
<sequence>MPRRSRDPTVGAALAATAPTQPRRMPGCERGILVRADAVPAAPA</sequence>
<reference evidence="2 3" key="1">
    <citation type="submission" date="2015-11" db="EMBL/GenBank/DDBJ databases">
        <title>Genome sequences of Lysobacter enzymogenes strain C3 and Lysobacter antibioticus ATCC 29479.</title>
        <authorList>
            <person name="Kobayashi D.Y."/>
        </authorList>
    </citation>
    <scope>NUCLEOTIDE SEQUENCE [LARGE SCALE GENOMIC DNA]</scope>
    <source>
        <strain evidence="2 3">C3</strain>
    </source>
</reference>
<dbReference type="AlphaFoldDB" id="A0A0S2DIR7"/>
<evidence type="ECO:0000256" key="1">
    <source>
        <dbReference type="SAM" id="MobiDB-lite"/>
    </source>
</evidence>
<dbReference type="KEGG" id="lez:GLE_3037"/>
<proteinExistence type="predicted"/>
<protein>
    <submittedName>
        <fullName evidence="2">Uncharacterized protein</fullName>
    </submittedName>
</protein>
<accession>A0A0S2DIR7</accession>
<evidence type="ECO:0000313" key="3">
    <source>
        <dbReference type="Proteomes" id="UP000061569"/>
    </source>
</evidence>
<organism evidence="2 3">
    <name type="scientific">Lysobacter enzymogenes</name>
    <dbReference type="NCBI Taxonomy" id="69"/>
    <lineage>
        <taxon>Bacteria</taxon>
        <taxon>Pseudomonadati</taxon>
        <taxon>Pseudomonadota</taxon>
        <taxon>Gammaproteobacteria</taxon>
        <taxon>Lysobacterales</taxon>
        <taxon>Lysobacteraceae</taxon>
        <taxon>Lysobacter</taxon>
    </lineage>
</organism>
<dbReference type="PATRIC" id="fig|69.6.peg.2997"/>
<dbReference type="EMBL" id="CP013140">
    <property type="protein sequence ID" value="ALN58384.1"/>
    <property type="molecule type" value="Genomic_DNA"/>
</dbReference>
<name>A0A0S2DIR7_LYSEN</name>